<evidence type="ECO:0000256" key="5">
    <source>
        <dbReference type="ARBA" id="ARBA00023034"/>
    </source>
</evidence>
<dbReference type="GO" id="GO:0080116">
    <property type="term" value="F:glucuronoxylan glucuronosyltransferase activity"/>
    <property type="evidence" value="ECO:0007669"/>
    <property type="project" value="TreeGrafter"/>
</dbReference>
<keyword evidence="4" id="KW-0735">Signal-anchor</keyword>
<accession>A0A9Q0KKH4</accession>
<protein>
    <recommendedName>
        <fullName evidence="6">Exostosin GT47 domain-containing protein</fullName>
    </recommendedName>
</protein>
<feature type="domain" description="Exostosin GT47" evidence="6">
    <location>
        <begin position="18"/>
        <end position="109"/>
    </location>
</feature>
<keyword evidence="3" id="KW-0808">Transferase</keyword>
<evidence type="ECO:0000256" key="4">
    <source>
        <dbReference type="ARBA" id="ARBA00022968"/>
    </source>
</evidence>
<name>A0A9Q0KKH4_9MAGN</name>
<evidence type="ECO:0000313" key="7">
    <source>
        <dbReference type="EMBL" id="KAJ4971926.1"/>
    </source>
</evidence>
<keyword evidence="5" id="KW-0333">Golgi apparatus</keyword>
<evidence type="ECO:0000256" key="2">
    <source>
        <dbReference type="ARBA" id="ARBA00010271"/>
    </source>
</evidence>
<evidence type="ECO:0000256" key="3">
    <source>
        <dbReference type="ARBA" id="ARBA00022676"/>
    </source>
</evidence>
<comment type="caution">
    <text evidence="7">The sequence shown here is derived from an EMBL/GenBank/DDBJ whole genome shotgun (WGS) entry which is preliminary data.</text>
</comment>
<dbReference type="InterPro" id="IPR004263">
    <property type="entry name" value="Exostosin"/>
</dbReference>
<sequence>MELIPGTAGEEEEEEIGSRVFVYEVPINFNEDIVQRDPRCLTHMSAAEIYMHRSLLTSQVRTLNPEEADWFYTPVYTTCDLTPQGLPMSYRSPRMIQSAIQLISSNLPY</sequence>
<dbReference type="AlphaFoldDB" id="A0A9Q0KKH4"/>
<evidence type="ECO:0000313" key="8">
    <source>
        <dbReference type="Proteomes" id="UP001141806"/>
    </source>
</evidence>
<dbReference type="InterPro" id="IPR040911">
    <property type="entry name" value="Exostosin_GT47"/>
</dbReference>
<organism evidence="7 8">
    <name type="scientific">Protea cynaroides</name>
    <dbReference type="NCBI Taxonomy" id="273540"/>
    <lineage>
        <taxon>Eukaryota</taxon>
        <taxon>Viridiplantae</taxon>
        <taxon>Streptophyta</taxon>
        <taxon>Embryophyta</taxon>
        <taxon>Tracheophyta</taxon>
        <taxon>Spermatophyta</taxon>
        <taxon>Magnoliopsida</taxon>
        <taxon>Proteales</taxon>
        <taxon>Proteaceae</taxon>
        <taxon>Protea</taxon>
    </lineage>
</organism>
<dbReference type="Proteomes" id="UP001141806">
    <property type="component" value="Unassembled WGS sequence"/>
</dbReference>
<dbReference type="GO" id="GO:0010417">
    <property type="term" value="P:glucuronoxylan biosynthetic process"/>
    <property type="evidence" value="ECO:0007669"/>
    <property type="project" value="TreeGrafter"/>
</dbReference>
<evidence type="ECO:0000256" key="1">
    <source>
        <dbReference type="ARBA" id="ARBA00004323"/>
    </source>
</evidence>
<gene>
    <name evidence="7" type="ORF">NE237_005025</name>
</gene>
<dbReference type="GO" id="GO:0047517">
    <property type="term" value="F:1,4-beta-D-xylan synthase activity"/>
    <property type="evidence" value="ECO:0007669"/>
    <property type="project" value="TreeGrafter"/>
</dbReference>
<proteinExistence type="inferred from homology"/>
<dbReference type="PANTHER" id="PTHR11062:SF200">
    <property type="entry name" value="BETA-1,4-XYLOSYLTRANSFERASE IRX10L-RELATED"/>
    <property type="match status" value="1"/>
</dbReference>
<comment type="similarity">
    <text evidence="2">Belongs to the glycosyltransferase 47 family.</text>
</comment>
<dbReference type="OrthoDB" id="1924787at2759"/>
<reference evidence="7" key="1">
    <citation type="journal article" date="2023" name="Plant J.">
        <title>The genome of the king protea, Protea cynaroides.</title>
        <authorList>
            <person name="Chang J."/>
            <person name="Duong T.A."/>
            <person name="Schoeman C."/>
            <person name="Ma X."/>
            <person name="Roodt D."/>
            <person name="Barker N."/>
            <person name="Li Z."/>
            <person name="Van de Peer Y."/>
            <person name="Mizrachi E."/>
        </authorList>
    </citation>
    <scope>NUCLEOTIDE SEQUENCE</scope>
    <source>
        <tissue evidence="7">Young leaves</tissue>
    </source>
</reference>
<keyword evidence="3" id="KW-0328">Glycosyltransferase</keyword>
<dbReference type="PANTHER" id="PTHR11062">
    <property type="entry name" value="EXOSTOSIN HEPARAN SULFATE GLYCOSYLTRANSFERASE -RELATED"/>
    <property type="match status" value="1"/>
</dbReference>
<keyword evidence="8" id="KW-1185">Reference proteome</keyword>
<comment type="subcellular location">
    <subcellularLocation>
        <location evidence="1">Golgi apparatus membrane</location>
        <topology evidence="1">Single-pass type II membrane protein</topology>
    </subcellularLocation>
</comment>
<keyword evidence="4" id="KW-0812">Transmembrane</keyword>
<dbReference type="GO" id="GO:0009834">
    <property type="term" value="P:plant-type secondary cell wall biogenesis"/>
    <property type="evidence" value="ECO:0007669"/>
    <property type="project" value="TreeGrafter"/>
</dbReference>
<evidence type="ECO:0000259" key="6">
    <source>
        <dbReference type="Pfam" id="PF03016"/>
    </source>
</evidence>
<dbReference type="EMBL" id="JAMYWD010000005">
    <property type="protein sequence ID" value="KAJ4971926.1"/>
    <property type="molecule type" value="Genomic_DNA"/>
</dbReference>
<dbReference type="GO" id="GO:0000139">
    <property type="term" value="C:Golgi membrane"/>
    <property type="evidence" value="ECO:0007669"/>
    <property type="project" value="UniProtKB-SubCell"/>
</dbReference>
<dbReference type="Pfam" id="PF03016">
    <property type="entry name" value="Exostosin_GT47"/>
    <property type="match status" value="1"/>
</dbReference>